<accession>A0ABQ6MIF8</accession>
<comment type="caution">
    <text evidence="2">The sequence shown here is derived from an EMBL/GenBank/DDBJ whole genome shotgun (WGS) entry which is preliminary data.</text>
</comment>
<gene>
    <name evidence="2" type="ORF">TeGR_g606</name>
</gene>
<keyword evidence="3" id="KW-1185">Reference proteome</keyword>
<evidence type="ECO:0000256" key="1">
    <source>
        <dbReference type="SAM" id="Phobius"/>
    </source>
</evidence>
<evidence type="ECO:0000313" key="2">
    <source>
        <dbReference type="EMBL" id="GMI27012.1"/>
    </source>
</evidence>
<evidence type="ECO:0000313" key="3">
    <source>
        <dbReference type="Proteomes" id="UP001165060"/>
    </source>
</evidence>
<reference evidence="2 3" key="1">
    <citation type="journal article" date="2023" name="Commun. Biol.">
        <title>Genome analysis of Parmales, the sister group of diatoms, reveals the evolutionary specialization of diatoms from phago-mixotrophs to photoautotrophs.</title>
        <authorList>
            <person name="Ban H."/>
            <person name="Sato S."/>
            <person name="Yoshikawa S."/>
            <person name="Yamada K."/>
            <person name="Nakamura Y."/>
            <person name="Ichinomiya M."/>
            <person name="Sato N."/>
            <person name="Blanc-Mathieu R."/>
            <person name="Endo H."/>
            <person name="Kuwata A."/>
            <person name="Ogata H."/>
        </authorList>
    </citation>
    <scope>NUCLEOTIDE SEQUENCE [LARGE SCALE GENOMIC DNA]</scope>
</reference>
<feature type="transmembrane region" description="Helical" evidence="1">
    <location>
        <begin position="134"/>
        <end position="156"/>
    </location>
</feature>
<dbReference type="EMBL" id="BRYB01004185">
    <property type="protein sequence ID" value="GMI27012.1"/>
    <property type="molecule type" value="Genomic_DNA"/>
</dbReference>
<feature type="transmembrane region" description="Helical" evidence="1">
    <location>
        <begin position="177"/>
        <end position="198"/>
    </location>
</feature>
<feature type="transmembrane region" description="Helical" evidence="1">
    <location>
        <begin position="91"/>
        <end position="114"/>
    </location>
</feature>
<name>A0ABQ6MIF8_9STRA</name>
<sequence>MFYRSVMHSAFMYIGIELCWQITKIGVRDHGLPAGFDVIFLAGKIGSLNFYGRAMTSSASSIADAILFEACGLFVELNVADTFLMGRTPFLYYRANSTTAAEAYSLIVVGLYTFSSRANPAALPGTPAVARDVIAVNVLIQVLGEIVFSDALVAFVSSRFPKRYVVDVVAERATASMYYSTLAVIIVALVPGLELSFLSTSLCFTSTTERGADDWALTGCPDRDTFTIDDLQVYGSKWGGERPN</sequence>
<proteinExistence type="predicted"/>
<protein>
    <submittedName>
        <fullName evidence="2">Uncharacterized protein</fullName>
    </submittedName>
</protein>
<organism evidence="2 3">
    <name type="scientific">Tetraparma gracilis</name>
    <dbReference type="NCBI Taxonomy" id="2962635"/>
    <lineage>
        <taxon>Eukaryota</taxon>
        <taxon>Sar</taxon>
        <taxon>Stramenopiles</taxon>
        <taxon>Ochrophyta</taxon>
        <taxon>Bolidophyceae</taxon>
        <taxon>Parmales</taxon>
        <taxon>Triparmaceae</taxon>
        <taxon>Tetraparma</taxon>
    </lineage>
</organism>
<keyword evidence="1" id="KW-0812">Transmembrane</keyword>
<keyword evidence="1" id="KW-1133">Transmembrane helix</keyword>
<keyword evidence="1" id="KW-0472">Membrane</keyword>
<dbReference type="Proteomes" id="UP001165060">
    <property type="component" value="Unassembled WGS sequence"/>
</dbReference>